<dbReference type="EMBL" id="BMAW01069141">
    <property type="protein sequence ID" value="GFT67580.1"/>
    <property type="molecule type" value="Genomic_DNA"/>
</dbReference>
<organism evidence="1 2">
    <name type="scientific">Nephila pilipes</name>
    <name type="common">Giant wood spider</name>
    <name type="synonym">Nephila maculata</name>
    <dbReference type="NCBI Taxonomy" id="299642"/>
    <lineage>
        <taxon>Eukaryota</taxon>
        <taxon>Metazoa</taxon>
        <taxon>Ecdysozoa</taxon>
        <taxon>Arthropoda</taxon>
        <taxon>Chelicerata</taxon>
        <taxon>Arachnida</taxon>
        <taxon>Araneae</taxon>
        <taxon>Araneomorphae</taxon>
        <taxon>Entelegynae</taxon>
        <taxon>Araneoidea</taxon>
        <taxon>Nephilidae</taxon>
        <taxon>Nephila</taxon>
    </lineage>
</organism>
<accession>A0A8X6PFC2</accession>
<dbReference type="Proteomes" id="UP000887013">
    <property type="component" value="Unassembled WGS sequence"/>
</dbReference>
<dbReference type="AlphaFoldDB" id="A0A8X6PFC2"/>
<comment type="caution">
    <text evidence="1">The sequence shown here is derived from an EMBL/GenBank/DDBJ whole genome shotgun (WGS) entry which is preliminary data.</text>
</comment>
<evidence type="ECO:0000313" key="1">
    <source>
        <dbReference type="EMBL" id="GFT67580.1"/>
    </source>
</evidence>
<gene>
    <name evidence="1" type="ORF">NPIL_137371</name>
</gene>
<reference evidence="1" key="1">
    <citation type="submission" date="2020-08" db="EMBL/GenBank/DDBJ databases">
        <title>Multicomponent nature underlies the extraordinary mechanical properties of spider dragline silk.</title>
        <authorList>
            <person name="Kono N."/>
            <person name="Nakamura H."/>
            <person name="Mori M."/>
            <person name="Yoshida Y."/>
            <person name="Ohtoshi R."/>
            <person name="Malay A.D."/>
            <person name="Moran D.A.P."/>
            <person name="Tomita M."/>
            <person name="Numata K."/>
            <person name="Arakawa K."/>
        </authorList>
    </citation>
    <scope>NUCLEOTIDE SEQUENCE</scope>
</reference>
<sequence>MSDELVDKGENYQFLMDNDIIEEVTSLKEDEENDETGEVMTYVQKIPHNAAIDYFVTCIILAEENSVTMSDILVLM</sequence>
<name>A0A8X6PFC2_NEPPI</name>
<proteinExistence type="predicted"/>
<protein>
    <submittedName>
        <fullName evidence="1">Uncharacterized protein</fullName>
    </submittedName>
</protein>
<keyword evidence="2" id="KW-1185">Reference proteome</keyword>
<evidence type="ECO:0000313" key="2">
    <source>
        <dbReference type="Proteomes" id="UP000887013"/>
    </source>
</evidence>